<accession>A0ABM1ALW6</accession>
<dbReference type="PANTHER" id="PTHR16983:SF14">
    <property type="entry name" value="SECRETED LY-6_UPAR DOMAIN-CONTAINING PROTEIN 2"/>
    <property type="match status" value="1"/>
</dbReference>
<protein>
    <submittedName>
        <fullName evidence="9">Lymphocyte antigen 6E-like</fullName>
    </submittedName>
</protein>
<evidence type="ECO:0000256" key="3">
    <source>
        <dbReference type="ARBA" id="ARBA00022729"/>
    </source>
</evidence>
<evidence type="ECO:0000313" key="8">
    <source>
        <dbReference type="Proteomes" id="UP000694915"/>
    </source>
</evidence>
<reference evidence="9" key="1">
    <citation type="submission" date="2025-08" db="UniProtKB">
        <authorList>
            <consortium name="RefSeq"/>
        </authorList>
    </citation>
    <scope>IDENTIFICATION</scope>
</reference>
<dbReference type="SUPFAM" id="SSF57302">
    <property type="entry name" value="Snake toxin-like"/>
    <property type="match status" value="1"/>
</dbReference>
<evidence type="ECO:0000256" key="5">
    <source>
        <dbReference type="ARBA" id="ARBA00023180"/>
    </source>
</evidence>
<organism evidence="8 9">
    <name type="scientific">Microtus ochrogaster</name>
    <name type="common">Prairie vole</name>
    <dbReference type="NCBI Taxonomy" id="79684"/>
    <lineage>
        <taxon>Eukaryota</taxon>
        <taxon>Metazoa</taxon>
        <taxon>Chordata</taxon>
        <taxon>Craniata</taxon>
        <taxon>Vertebrata</taxon>
        <taxon>Euteleostomi</taxon>
        <taxon>Mammalia</taxon>
        <taxon>Eutheria</taxon>
        <taxon>Euarchontoglires</taxon>
        <taxon>Glires</taxon>
        <taxon>Rodentia</taxon>
        <taxon>Myomorpha</taxon>
        <taxon>Muroidea</taxon>
        <taxon>Cricetidae</taxon>
        <taxon>Arvicolinae</taxon>
        <taxon>Microtus</taxon>
    </lineage>
</organism>
<dbReference type="Gene3D" id="2.10.60.10">
    <property type="entry name" value="CD59"/>
    <property type="match status" value="1"/>
</dbReference>
<dbReference type="InterPro" id="IPR045860">
    <property type="entry name" value="Snake_toxin-like_sf"/>
</dbReference>
<feature type="domain" description="UPAR/Ly6" evidence="7">
    <location>
        <begin position="21"/>
        <end position="101"/>
    </location>
</feature>
<dbReference type="Pfam" id="PF00087">
    <property type="entry name" value="Toxin_TOLIP"/>
    <property type="match status" value="1"/>
</dbReference>
<dbReference type="RefSeq" id="XP_013204356.2">
    <property type="nucleotide sequence ID" value="XM_013348902.2"/>
</dbReference>
<evidence type="ECO:0000256" key="6">
    <source>
        <dbReference type="SAM" id="SignalP"/>
    </source>
</evidence>
<keyword evidence="4" id="KW-0472">Membrane</keyword>
<name>A0ABM1ALW6_MICOH</name>
<proteinExistence type="predicted"/>
<dbReference type="GeneID" id="101991460"/>
<feature type="chain" id="PRO_5045906720" evidence="6">
    <location>
        <begin position="21"/>
        <end position="126"/>
    </location>
</feature>
<sequence length="126" mass="13194">MRTFLVLLLLAVVCASLARALHCHVCCGHENCESLVECALTDKFCVITRATNPGGILVMKSCAPTCPNSTVSSDGRALSVFCCEGNQCNRSAASGLTSSLGALWASASASLLWALLRAAWTLDMAI</sequence>
<evidence type="ECO:0000256" key="1">
    <source>
        <dbReference type="ARBA" id="ARBA00004236"/>
    </source>
</evidence>
<evidence type="ECO:0000313" key="9">
    <source>
        <dbReference type="RefSeq" id="XP_013204356.2"/>
    </source>
</evidence>
<dbReference type="Proteomes" id="UP000694915">
    <property type="component" value="Chromosome 15"/>
</dbReference>
<dbReference type="InterPro" id="IPR051110">
    <property type="entry name" value="Ly-6/neurotoxin-like_GPI-ap"/>
</dbReference>
<comment type="subcellular location">
    <subcellularLocation>
        <location evidence="1">Cell membrane</location>
    </subcellularLocation>
</comment>
<keyword evidence="5" id="KW-0325">Glycoprotein</keyword>
<keyword evidence="3 6" id="KW-0732">Signal</keyword>
<keyword evidence="8" id="KW-1185">Reference proteome</keyword>
<dbReference type="PANTHER" id="PTHR16983">
    <property type="entry name" value="UPAR/LY6 DOMAIN-CONTAINING PROTEIN"/>
    <property type="match status" value="1"/>
</dbReference>
<dbReference type="CDD" id="cd23542">
    <property type="entry name" value="TFP_LU_ECD_Ly6D"/>
    <property type="match status" value="1"/>
</dbReference>
<gene>
    <name evidence="9" type="primary">LOC101991460</name>
</gene>
<evidence type="ECO:0000259" key="7">
    <source>
        <dbReference type="SMART" id="SM00134"/>
    </source>
</evidence>
<dbReference type="SMART" id="SM00134">
    <property type="entry name" value="LU"/>
    <property type="match status" value="1"/>
</dbReference>
<feature type="signal peptide" evidence="6">
    <location>
        <begin position="1"/>
        <end position="20"/>
    </location>
</feature>
<dbReference type="InterPro" id="IPR016054">
    <property type="entry name" value="LY6_UPA_recep-like"/>
</dbReference>
<evidence type="ECO:0000256" key="2">
    <source>
        <dbReference type="ARBA" id="ARBA00022475"/>
    </source>
</evidence>
<dbReference type="InterPro" id="IPR035076">
    <property type="entry name" value="Toxin/TOLIP"/>
</dbReference>
<evidence type="ECO:0000256" key="4">
    <source>
        <dbReference type="ARBA" id="ARBA00023136"/>
    </source>
</evidence>
<keyword evidence="2" id="KW-1003">Cell membrane</keyword>